<dbReference type="Proteomes" id="UP001341840">
    <property type="component" value="Unassembled WGS sequence"/>
</dbReference>
<keyword evidence="2" id="KW-0732">Signal</keyword>
<proteinExistence type="predicted"/>
<reference evidence="3 4" key="1">
    <citation type="journal article" date="2023" name="Plants (Basel)">
        <title>Bridging the Gap: Combining Genomics and Transcriptomics Approaches to Understand Stylosanthes scabra, an Orphan Legume from the Brazilian Caatinga.</title>
        <authorList>
            <person name="Ferreira-Neto J.R.C."/>
            <person name="da Silva M.D."/>
            <person name="Binneck E."/>
            <person name="de Melo N.F."/>
            <person name="da Silva R.H."/>
            <person name="de Melo A.L.T.M."/>
            <person name="Pandolfi V."/>
            <person name="Bustamante F.O."/>
            <person name="Brasileiro-Vidal A.C."/>
            <person name="Benko-Iseppon A.M."/>
        </authorList>
    </citation>
    <scope>NUCLEOTIDE SEQUENCE [LARGE SCALE GENOMIC DNA]</scope>
    <source>
        <tissue evidence="3">Leaves</tissue>
    </source>
</reference>
<comment type="caution">
    <text evidence="3">The sequence shown here is derived from an EMBL/GenBank/DDBJ whole genome shotgun (WGS) entry which is preliminary data.</text>
</comment>
<dbReference type="EMBL" id="JASCZI010120851">
    <property type="protein sequence ID" value="MED6155889.1"/>
    <property type="molecule type" value="Genomic_DNA"/>
</dbReference>
<name>A0ABU6U466_9FABA</name>
<sequence length="135" mass="14764">MLLLFAAASISLIPHPSYLTTFSQTQAPNTASPPLPPQAPKPLVFPLYQSLSSRVLVVYQSPLRPVATSSSSSHGNTPDSSRVFVLIQSCEIQPPQHSSRRRSAVPSVAEEFHRHPMSPSAFQPRIQPDWTLPSP</sequence>
<feature type="region of interest" description="Disordered" evidence="1">
    <location>
        <begin position="93"/>
        <end position="135"/>
    </location>
</feature>
<organism evidence="3 4">
    <name type="scientific">Stylosanthes scabra</name>
    <dbReference type="NCBI Taxonomy" id="79078"/>
    <lineage>
        <taxon>Eukaryota</taxon>
        <taxon>Viridiplantae</taxon>
        <taxon>Streptophyta</taxon>
        <taxon>Embryophyta</taxon>
        <taxon>Tracheophyta</taxon>
        <taxon>Spermatophyta</taxon>
        <taxon>Magnoliopsida</taxon>
        <taxon>eudicotyledons</taxon>
        <taxon>Gunneridae</taxon>
        <taxon>Pentapetalae</taxon>
        <taxon>rosids</taxon>
        <taxon>fabids</taxon>
        <taxon>Fabales</taxon>
        <taxon>Fabaceae</taxon>
        <taxon>Papilionoideae</taxon>
        <taxon>50 kb inversion clade</taxon>
        <taxon>dalbergioids sensu lato</taxon>
        <taxon>Dalbergieae</taxon>
        <taxon>Pterocarpus clade</taxon>
        <taxon>Stylosanthes</taxon>
    </lineage>
</organism>
<evidence type="ECO:0000313" key="3">
    <source>
        <dbReference type="EMBL" id="MED6155889.1"/>
    </source>
</evidence>
<protein>
    <submittedName>
        <fullName evidence="3">Uncharacterized protein</fullName>
    </submittedName>
</protein>
<feature type="signal peptide" evidence="2">
    <location>
        <begin position="1"/>
        <end position="19"/>
    </location>
</feature>
<keyword evidence="4" id="KW-1185">Reference proteome</keyword>
<feature type="chain" id="PRO_5045451833" evidence="2">
    <location>
        <begin position="20"/>
        <end position="135"/>
    </location>
</feature>
<evidence type="ECO:0000256" key="1">
    <source>
        <dbReference type="SAM" id="MobiDB-lite"/>
    </source>
</evidence>
<accession>A0ABU6U466</accession>
<gene>
    <name evidence="3" type="ORF">PIB30_009666</name>
</gene>
<evidence type="ECO:0000256" key="2">
    <source>
        <dbReference type="SAM" id="SignalP"/>
    </source>
</evidence>
<evidence type="ECO:0000313" key="4">
    <source>
        <dbReference type="Proteomes" id="UP001341840"/>
    </source>
</evidence>